<evidence type="ECO:0000256" key="4">
    <source>
        <dbReference type="ARBA" id="ARBA00023163"/>
    </source>
</evidence>
<proteinExistence type="inferred from homology"/>
<dbReference type="InterPro" id="IPR005119">
    <property type="entry name" value="LysR_subst-bd"/>
</dbReference>
<dbReference type="Gene3D" id="1.10.10.10">
    <property type="entry name" value="Winged helix-like DNA-binding domain superfamily/Winged helix DNA-binding domain"/>
    <property type="match status" value="1"/>
</dbReference>
<evidence type="ECO:0000313" key="7">
    <source>
        <dbReference type="Proteomes" id="UP001231124"/>
    </source>
</evidence>
<evidence type="ECO:0000256" key="1">
    <source>
        <dbReference type="ARBA" id="ARBA00009437"/>
    </source>
</evidence>
<keyword evidence="4" id="KW-0804">Transcription</keyword>
<dbReference type="SUPFAM" id="SSF46785">
    <property type="entry name" value="Winged helix' DNA-binding domain"/>
    <property type="match status" value="1"/>
</dbReference>
<dbReference type="Proteomes" id="UP001231124">
    <property type="component" value="Unassembled WGS sequence"/>
</dbReference>
<evidence type="ECO:0000256" key="3">
    <source>
        <dbReference type="ARBA" id="ARBA00023125"/>
    </source>
</evidence>
<dbReference type="InterPro" id="IPR058163">
    <property type="entry name" value="LysR-type_TF_proteobact-type"/>
</dbReference>
<dbReference type="InterPro" id="IPR036390">
    <property type="entry name" value="WH_DNA-bd_sf"/>
</dbReference>
<comment type="similarity">
    <text evidence="1">Belongs to the LysR transcriptional regulatory family.</text>
</comment>
<dbReference type="PANTHER" id="PTHR30537">
    <property type="entry name" value="HTH-TYPE TRANSCRIPTIONAL REGULATOR"/>
    <property type="match status" value="1"/>
</dbReference>
<dbReference type="EMBL" id="JAUSVP010000008">
    <property type="protein sequence ID" value="MDQ0448350.1"/>
    <property type="molecule type" value="Genomic_DNA"/>
</dbReference>
<dbReference type="Pfam" id="PF00126">
    <property type="entry name" value="HTH_1"/>
    <property type="match status" value="1"/>
</dbReference>
<dbReference type="Gene3D" id="3.40.190.290">
    <property type="match status" value="1"/>
</dbReference>
<evidence type="ECO:0000313" key="6">
    <source>
        <dbReference type="EMBL" id="MDQ0448350.1"/>
    </source>
</evidence>
<name>A0ABU0I189_9HYPH</name>
<keyword evidence="2" id="KW-0805">Transcription regulation</keyword>
<sequence length="315" mass="33337">MVAKTETFGGGLDDLRAFCAVVDLGTVTAAAASRGETKGSLSRRISRLEAALGATLMARHPRAVSPTAEGLAFYAKVQESLALLDEAAETARDARTVPAGHLRVTTSVDFGIELMPGIVASFRRAYPQITVDMINTDARLDLAANRIDLALRLGDTEETGYRAALFLRLWIGLYAAPDYLARRPAPMSLAALAEHDLILSRERPGALGIMLSDGQGRTEQVALSPAVRASDFATVLRLTLAGTGIGHLPSAVAAGSVANGALVRVLAPWATAGGALRAVSLAGRELPARVRVFREHVRSEMMKRFAVEPDQAEGT</sequence>
<comment type="caution">
    <text evidence="6">The sequence shown here is derived from an EMBL/GenBank/DDBJ whole genome shotgun (WGS) entry which is preliminary data.</text>
</comment>
<protein>
    <submittedName>
        <fullName evidence="6">DNA-binding transcriptional LysR family regulator</fullName>
    </submittedName>
</protein>
<dbReference type="Pfam" id="PF03466">
    <property type="entry name" value="LysR_substrate"/>
    <property type="match status" value="1"/>
</dbReference>
<evidence type="ECO:0000256" key="2">
    <source>
        <dbReference type="ARBA" id="ARBA00023015"/>
    </source>
</evidence>
<accession>A0ABU0I189</accession>
<dbReference type="SUPFAM" id="SSF53850">
    <property type="entry name" value="Periplasmic binding protein-like II"/>
    <property type="match status" value="1"/>
</dbReference>
<keyword evidence="3 6" id="KW-0238">DNA-binding</keyword>
<feature type="domain" description="HTH lysR-type" evidence="5">
    <location>
        <begin position="12"/>
        <end position="67"/>
    </location>
</feature>
<organism evidence="6 7">
    <name type="scientific">Methylobacterium aerolatum</name>
    <dbReference type="NCBI Taxonomy" id="418708"/>
    <lineage>
        <taxon>Bacteria</taxon>
        <taxon>Pseudomonadati</taxon>
        <taxon>Pseudomonadota</taxon>
        <taxon>Alphaproteobacteria</taxon>
        <taxon>Hyphomicrobiales</taxon>
        <taxon>Methylobacteriaceae</taxon>
        <taxon>Methylobacterium</taxon>
    </lineage>
</organism>
<dbReference type="PROSITE" id="PS50931">
    <property type="entry name" value="HTH_LYSR"/>
    <property type="match status" value="1"/>
</dbReference>
<dbReference type="InterPro" id="IPR000847">
    <property type="entry name" value="LysR_HTH_N"/>
</dbReference>
<dbReference type="GO" id="GO:0003677">
    <property type="term" value="F:DNA binding"/>
    <property type="evidence" value="ECO:0007669"/>
    <property type="project" value="UniProtKB-KW"/>
</dbReference>
<evidence type="ECO:0000259" key="5">
    <source>
        <dbReference type="PROSITE" id="PS50931"/>
    </source>
</evidence>
<gene>
    <name evidence="6" type="ORF">QO012_002859</name>
</gene>
<dbReference type="CDD" id="cd08422">
    <property type="entry name" value="PBP2_CrgA_like"/>
    <property type="match status" value="1"/>
</dbReference>
<dbReference type="PANTHER" id="PTHR30537:SF5">
    <property type="entry name" value="HTH-TYPE TRANSCRIPTIONAL ACTIVATOR TTDR-RELATED"/>
    <property type="match status" value="1"/>
</dbReference>
<dbReference type="InterPro" id="IPR036388">
    <property type="entry name" value="WH-like_DNA-bd_sf"/>
</dbReference>
<reference evidence="6 7" key="1">
    <citation type="submission" date="2023-07" db="EMBL/GenBank/DDBJ databases">
        <title>Genomic Encyclopedia of Type Strains, Phase IV (KMG-IV): sequencing the most valuable type-strain genomes for metagenomic binning, comparative biology and taxonomic classification.</title>
        <authorList>
            <person name="Goeker M."/>
        </authorList>
    </citation>
    <scope>NUCLEOTIDE SEQUENCE [LARGE SCALE GENOMIC DNA]</scope>
    <source>
        <strain evidence="6 7">DSM 19013</strain>
    </source>
</reference>
<keyword evidence="7" id="KW-1185">Reference proteome</keyword>
<dbReference type="RefSeq" id="WP_003606740.1">
    <property type="nucleotide sequence ID" value="NZ_BPQE01000024.1"/>
</dbReference>